<dbReference type="Proteomes" id="UP000095553">
    <property type="component" value="Unassembled WGS sequence"/>
</dbReference>
<gene>
    <name evidence="1" type="ORF">ERS852571_01988</name>
</gene>
<proteinExistence type="predicted"/>
<sequence length="88" mass="10176">MNIQNISKNDREVTVTLSSDELVKLCNVLYYARDKYDGDNLYHEIKSDLMIARDISQYGKIDDTTLSKIIKERAKAANPYQTKPSQEF</sequence>
<evidence type="ECO:0000313" key="2">
    <source>
        <dbReference type="Proteomes" id="UP000095553"/>
    </source>
</evidence>
<dbReference type="RefSeq" id="WP_055072992.1">
    <property type="nucleotide sequence ID" value="NZ_CYXY01000011.1"/>
</dbReference>
<accession>A0A173TH45</accession>
<evidence type="ECO:0000313" key="1">
    <source>
        <dbReference type="EMBL" id="CUN01496.1"/>
    </source>
</evidence>
<protein>
    <submittedName>
        <fullName evidence="1">Uncharacterized protein</fullName>
    </submittedName>
</protein>
<dbReference type="AlphaFoldDB" id="A0A173TH45"/>
<reference evidence="1 2" key="1">
    <citation type="submission" date="2015-09" db="EMBL/GenBank/DDBJ databases">
        <authorList>
            <consortium name="Pathogen Informatics"/>
        </authorList>
    </citation>
    <scope>NUCLEOTIDE SEQUENCE [LARGE SCALE GENOMIC DNA]</scope>
    <source>
        <strain evidence="1 2">2789STDY5834959</strain>
    </source>
</reference>
<name>A0A173TH45_ANAHA</name>
<organism evidence="1 2">
    <name type="scientific">Anaerostipes hadrus</name>
    <dbReference type="NCBI Taxonomy" id="649756"/>
    <lineage>
        <taxon>Bacteria</taxon>
        <taxon>Bacillati</taxon>
        <taxon>Bacillota</taxon>
        <taxon>Clostridia</taxon>
        <taxon>Lachnospirales</taxon>
        <taxon>Lachnospiraceae</taxon>
        <taxon>Anaerostipes</taxon>
    </lineage>
</organism>
<dbReference type="EMBL" id="CYXY01000011">
    <property type="protein sequence ID" value="CUN01496.1"/>
    <property type="molecule type" value="Genomic_DNA"/>
</dbReference>